<keyword evidence="9" id="KW-0732">Signal</keyword>
<dbReference type="GO" id="GO:0009507">
    <property type="term" value="C:chloroplast"/>
    <property type="evidence" value="ECO:0007669"/>
    <property type="project" value="UniProtKB-SubCell"/>
</dbReference>
<keyword evidence="12" id="KW-1185">Reference proteome</keyword>
<protein>
    <recommendedName>
        <fullName evidence="10">Rieske domain-containing protein</fullName>
    </recommendedName>
</protein>
<reference evidence="11 12" key="1">
    <citation type="journal article" date="2021" name="Sci. Rep.">
        <title>The genome of the diatom Chaetoceros tenuissimus carries an ancient integrated fragment of an extant virus.</title>
        <authorList>
            <person name="Hongo Y."/>
            <person name="Kimura K."/>
            <person name="Takaki Y."/>
            <person name="Yoshida Y."/>
            <person name="Baba S."/>
            <person name="Kobayashi G."/>
            <person name="Nagasaki K."/>
            <person name="Hano T."/>
            <person name="Tomaru Y."/>
        </authorList>
    </citation>
    <scope>NUCLEOTIDE SEQUENCE [LARGE SCALE GENOMIC DNA]</scope>
    <source>
        <strain evidence="11 12">NIES-3715</strain>
    </source>
</reference>
<evidence type="ECO:0000256" key="6">
    <source>
        <dbReference type="ARBA" id="ARBA00022946"/>
    </source>
</evidence>
<dbReference type="GO" id="GO:0046872">
    <property type="term" value="F:metal ion binding"/>
    <property type="evidence" value="ECO:0007669"/>
    <property type="project" value="UniProtKB-KW"/>
</dbReference>
<evidence type="ECO:0000256" key="4">
    <source>
        <dbReference type="ARBA" id="ARBA00022714"/>
    </source>
</evidence>
<dbReference type="Pfam" id="PF00355">
    <property type="entry name" value="Rieske"/>
    <property type="match status" value="1"/>
</dbReference>
<dbReference type="InterPro" id="IPR017941">
    <property type="entry name" value="Rieske_2Fe-2S"/>
</dbReference>
<dbReference type="PROSITE" id="PS51296">
    <property type="entry name" value="RIESKE"/>
    <property type="match status" value="1"/>
</dbReference>
<gene>
    <name evidence="11" type="ORF">CTEN210_14991</name>
</gene>
<name>A0AAD3D815_9STRA</name>
<feature type="signal peptide" evidence="9">
    <location>
        <begin position="1"/>
        <end position="20"/>
    </location>
</feature>
<feature type="domain" description="Rieske" evidence="10">
    <location>
        <begin position="77"/>
        <end position="188"/>
    </location>
</feature>
<evidence type="ECO:0000259" key="10">
    <source>
        <dbReference type="PROSITE" id="PS51296"/>
    </source>
</evidence>
<dbReference type="EMBL" id="BLLK01000062">
    <property type="protein sequence ID" value="GFH58515.1"/>
    <property type="molecule type" value="Genomic_DNA"/>
</dbReference>
<sequence length="542" mass="61584">MKLKAIAILSLAAMIMPAWAFLSPPLSTTSTCRSSMKRYERFGNPFSLLHSELPMSSTTSESDADTQQIEYNWKNVWYPLTYENYIPTLKESAEATPVSIFNEPLVLWRDASNQLHCANDVCPHRSAALSEGRIRDGKLECLYHGWQYSGEEDGACVTIPQLDEKATIPKQACLRMRKIRVEEGIIWVWMGDEDTETGPPLSGFNVGSKEFKDKGFISYDFQIDLPYDHSYLVENLLDPAHIPISHDRTQGGGKREMAQAYDMEVDEESMSSSGFTGRYRNTRPRKDGKENVWTETKFDAPGIIRYRTVNGKVSFCGDLHCIPLGLGRSRLLFRVYFAGLPKFAASFLGIKPLWLRNLGSCKILEEDVGLITTQEDYFTRTGRNLSQDFLLLRTSDLFVGQYRKWLDSVGHGMPWFQGLSRSSVDVPTSRATKHELQPGLDPMNHRASGFLETRLHRFVIHNPPARKALKRIKKLKKIAMALTLASFATSLNSSFPTLLLQRFFSLVLPGFTSLTAFILHRLEQLFYVSHSRREKLRNLKGV</sequence>
<dbReference type="PANTHER" id="PTHR21266:SF29">
    <property type="entry name" value="PROTEIN TIC 55, CHLOROPLASTIC"/>
    <property type="match status" value="1"/>
</dbReference>
<evidence type="ECO:0000256" key="8">
    <source>
        <dbReference type="ARBA" id="ARBA00023014"/>
    </source>
</evidence>
<evidence type="ECO:0000256" key="2">
    <source>
        <dbReference type="ARBA" id="ARBA00022528"/>
    </source>
</evidence>
<evidence type="ECO:0000313" key="12">
    <source>
        <dbReference type="Proteomes" id="UP001054902"/>
    </source>
</evidence>
<keyword evidence="6" id="KW-0809">Transit peptide</keyword>
<evidence type="ECO:0000256" key="3">
    <source>
        <dbReference type="ARBA" id="ARBA00022640"/>
    </source>
</evidence>
<dbReference type="Gene3D" id="3.90.380.10">
    <property type="entry name" value="Naphthalene 1,2-dioxygenase Alpha Subunit, Chain A, domain 1"/>
    <property type="match status" value="1"/>
</dbReference>
<dbReference type="AlphaFoldDB" id="A0AAD3D815"/>
<dbReference type="InterPro" id="IPR013626">
    <property type="entry name" value="PaO"/>
</dbReference>
<keyword evidence="2" id="KW-0150">Chloroplast</keyword>
<keyword evidence="7" id="KW-0408">Iron</keyword>
<accession>A0AAD3D815</accession>
<dbReference type="Proteomes" id="UP001054902">
    <property type="component" value="Unassembled WGS sequence"/>
</dbReference>
<evidence type="ECO:0000256" key="7">
    <source>
        <dbReference type="ARBA" id="ARBA00023004"/>
    </source>
</evidence>
<dbReference type="SUPFAM" id="SSF50022">
    <property type="entry name" value="ISP domain"/>
    <property type="match status" value="1"/>
</dbReference>
<dbReference type="Pfam" id="PF08417">
    <property type="entry name" value="PaO"/>
    <property type="match status" value="1"/>
</dbReference>
<organism evidence="11 12">
    <name type="scientific">Chaetoceros tenuissimus</name>
    <dbReference type="NCBI Taxonomy" id="426638"/>
    <lineage>
        <taxon>Eukaryota</taxon>
        <taxon>Sar</taxon>
        <taxon>Stramenopiles</taxon>
        <taxon>Ochrophyta</taxon>
        <taxon>Bacillariophyta</taxon>
        <taxon>Coscinodiscophyceae</taxon>
        <taxon>Chaetocerotophycidae</taxon>
        <taxon>Chaetocerotales</taxon>
        <taxon>Chaetocerotaceae</taxon>
        <taxon>Chaetoceros</taxon>
    </lineage>
</organism>
<keyword evidence="5" id="KW-0479">Metal-binding</keyword>
<dbReference type="Gene3D" id="2.102.10.10">
    <property type="entry name" value="Rieske [2Fe-2S] iron-sulphur domain"/>
    <property type="match status" value="1"/>
</dbReference>
<dbReference type="PANTHER" id="PTHR21266">
    <property type="entry name" value="IRON-SULFUR DOMAIN CONTAINING PROTEIN"/>
    <property type="match status" value="1"/>
</dbReference>
<dbReference type="InterPro" id="IPR036922">
    <property type="entry name" value="Rieske_2Fe-2S_sf"/>
</dbReference>
<evidence type="ECO:0000256" key="5">
    <source>
        <dbReference type="ARBA" id="ARBA00022723"/>
    </source>
</evidence>
<keyword evidence="3" id="KW-0934">Plastid</keyword>
<evidence type="ECO:0000256" key="9">
    <source>
        <dbReference type="SAM" id="SignalP"/>
    </source>
</evidence>
<dbReference type="GO" id="GO:0010277">
    <property type="term" value="F:chlorophyllide a oxygenase activity"/>
    <property type="evidence" value="ECO:0007669"/>
    <property type="project" value="InterPro"/>
</dbReference>
<dbReference type="InterPro" id="IPR050584">
    <property type="entry name" value="Cholesterol_7-desaturase"/>
</dbReference>
<keyword evidence="8" id="KW-0411">Iron-sulfur</keyword>
<feature type="chain" id="PRO_5042062792" description="Rieske domain-containing protein" evidence="9">
    <location>
        <begin position="21"/>
        <end position="542"/>
    </location>
</feature>
<proteinExistence type="predicted"/>
<evidence type="ECO:0000313" key="11">
    <source>
        <dbReference type="EMBL" id="GFH58515.1"/>
    </source>
</evidence>
<evidence type="ECO:0000256" key="1">
    <source>
        <dbReference type="ARBA" id="ARBA00004229"/>
    </source>
</evidence>
<comment type="subcellular location">
    <subcellularLocation>
        <location evidence="1">Plastid</location>
        <location evidence="1">Chloroplast</location>
    </subcellularLocation>
</comment>
<dbReference type="GO" id="GO:0051537">
    <property type="term" value="F:2 iron, 2 sulfur cluster binding"/>
    <property type="evidence" value="ECO:0007669"/>
    <property type="project" value="UniProtKB-KW"/>
</dbReference>
<dbReference type="SUPFAM" id="SSF55961">
    <property type="entry name" value="Bet v1-like"/>
    <property type="match status" value="1"/>
</dbReference>
<comment type="caution">
    <text evidence="11">The sequence shown here is derived from an EMBL/GenBank/DDBJ whole genome shotgun (WGS) entry which is preliminary data.</text>
</comment>
<keyword evidence="4" id="KW-0001">2Fe-2S</keyword>